<reference evidence="2 3" key="1">
    <citation type="journal article" date="2015" name="Genome Biol. Evol.">
        <title>Phylogenomic analyses indicate that early fungi evolved digesting cell walls of algal ancestors of land plants.</title>
        <authorList>
            <person name="Chang Y."/>
            <person name="Wang S."/>
            <person name="Sekimoto S."/>
            <person name="Aerts A.L."/>
            <person name="Choi C."/>
            <person name="Clum A."/>
            <person name="LaButti K.M."/>
            <person name="Lindquist E.A."/>
            <person name="Yee Ngan C."/>
            <person name="Ohm R.A."/>
            <person name="Salamov A.A."/>
            <person name="Grigoriev I.V."/>
            <person name="Spatafora J.W."/>
            <person name="Berbee M.L."/>
        </authorList>
    </citation>
    <scope>NUCLEOTIDE SEQUENCE [LARGE SCALE GENOMIC DNA]</scope>
    <source>
        <strain evidence="2 3">NRRL 28638</strain>
    </source>
</reference>
<accession>A0A137PCJ3</accession>
<dbReference type="AlphaFoldDB" id="A0A137PCJ3"/>
<feature type="region of interest" description="Disordered" evidence="1">
    <location>
        <begin position="241"/>
        <end position="272"/>
    </location>
</feature>
<organism evidence="2 3">
    <name type="scientific">Conidiobolus coronatus (strain ATCC 28846 / CBS 209.66 / NRRL 28638)</name>
    <name type="common">Delacroixia coronata</name>
    <dbReference type="NCBI Taxonomy" id="796925"/>
    <lineage>
        <taxon>Eukaryota</taxon>
        <taxon>Fungi</taxon>
        <taxon>Fungi incertae sedis</taxon>
        <taxon>Zoopagomycota</taxon>
        <taxon>Entomophthoromycotina</taxon>
        <taxon>Entomophthoromycetes</taxon>
        <taxon>Entomophthorales</taxon>
        <taxon>Ancylistaceae</taxon>
        <taxon>Conidiobolus</taxon>
    </lineage>
</organism>
<feature type="compositionally biased region" description="Basic residues" evidence="1">
    <location>
        <begin position="9"/>
        <end position="20"/>
    </location>
</feature>
<evidence type="ECO:0000313" key="2">
    <source>
        <dbReference type="EMBL" id="KXN72710.1"/>
    </source>
</evidence>
<dbReference type="EMBL" id="KQ964448">
    <property type="protein sequence ID" value="KXN72710.1"/>
    <property type="molecule type" value="Genomic_DNA"/>
</dbReference>
<keyword evidence="3" id="KW-1185">Reference proteome</keyword>
<feature type="region of interest" description="Disordered" evidence="1">
    <location>
        <begin position="1"/>
        <end position="37"/>
    </location>
</feature>
<name>A0A137PCJ3_CONC2</name>
<evidence type="ECO:0000313" key="3">
    <source>
        <dbReference type="Proteomes" id="UP000070444"/>
    </source>
</evidence>
<protein>
    <submittedName>
        <fullName evidence="2">Uncharacterized protein</fullName>
    </submittedName>
</protein>
<evidence type="ECO:0000256" key="1">
    <source>
        <dbReference type="SAM" id="MobiDB-lite"/>
    </source>
</evidence>
<feature type="compositionally biased region" description="Polar residues" evidence="1">
    <location>
        <begin position="241"/>
        <end position="251"/>
    </location>
</feature>
<dbReference type="Proteomes" id="UP000070444">
    <property type="component" value="Unassembled WGS sequence"/>
</dbReference>
<proteinExistence type="predicted"/>
<sequence>MKPDTYKQKASKKYQAKHRAKLTEIGTPSYRPKDQPFQNTLSNLATIKFESKKKELPSNAYRYKEEEDLEDQESSDQLFLKEIDNQTQKLISQIEQADQTNFDPSVYFNFSNSLVDDISNNENDTEIWSQINTDRLNEVLPNIALLDRLDFDSDTVEDLASFEAHTIQIKPKIFDVSIPSSLPQTKDPLQMKAPKDLDELDKLLALNNSELSKAANMPTIVSPSKIKDIDDSELDDLLSVPVTTKSPTNTRPPILKSPFQPIHPISKKSYQV</sequence>
<gene>
    <name evidence="2" type="ORF">CONCODRAFT_83895</name>
</gene>